<dbReference type="Gene3D" id="2.60.120.260">
    <property type="entry name" value="Galactose-binding domain-like"/>
    <property type="match status" value="1"/>
</dbReference>
<evidence type="ECO:0000256" key="1">
    <source>
        <dbReference type="ARBA" id="ARBA00002219"/>
    </source>
</evidence>
<dbReference type="VEuPathDB" id="VectorBase:BGLB020070"/>
<evidence type="ECO:0000259" key="9">
    <source>
        <dbReference type="SMART" id="SM00607"/>
    </source>
</evidence>
<evidence type="ECO:0000256" key="5">
    <source>
        <dbReference type="ARBA" id="ARBA00022734"/>
    </source>
</evidence>
<sequence>DLTILENTVTTPNVSMLTDRDDRTCMNISGQTIVITFNRTYVFTWLRATLNDSASLPGLTVQFSKTTSMTSKLECQNQKYFLLDNATLDIQCDLPEAIRTVIITGTGRTSLCSLYINGGRNVALKQRTWQTSDYSESYAGTFHSSKAVDGNTSSNFYGVLSCSHTNAFDPRPMWSVTFPLSEITRYVIYNRDDVYINRLAKFVLSGEDSAIQKFSYVDASDTGIPVYTVTDPARNKLTQVKINATQFVTLCEVEIYGECKAGKWGRNCVRECSYVCKDQSCDRVTGLCEHICDSLTDLSCPDDCQKGYHGSNCTLECSSTCKDLLCNRLGYCIACVSDYTGRYCEKVQLGLASETSGLTFSSGVGVGVAVGALVIILVVVVIVIICRTRLKTLSAKSNDDLKHDTQLQNYDSVKQIHEYNQPYEPSRSTFE</sequence>
<keyword evidence="8" id="KW-1133">Transmembrane helix</keyword>
<name>A0A2C9KID1_BIOGL</name>
<evidence type="ECO:0000256" key="4">
    <source>
        <dbReference type="ARBA" id="ARBA00022723"/>
    </source>
</evidence>
<dbReference type="InterPro" id="IPR008979">
    <property type="entry name" value="Galactose-bd-like_sf"/>
</dbReference>
<accession>A0A2C9KID1</accession>
<evidence type="ECO:0000256" key="8">
    <source>
        <dbReference type="SAM" id="Phobius"/>
    </source>
</evidence>
<feature type="transmembrane region" description="Helical" evidence="8">
    <location>
        <begin position="364"/>
        <end position="386"/>
    </location>
</feature>
<evidence type="ECO:0000313" key="10">
    <source>
        <dbReference type="EnsemblMetazoa" id="BGLB020070-PA"/>
    </source>
</evidence>
<evidence type="ECO:0000256" key="3">
    <source>
        <dbReference type="ARBA" id="ARBA00011233"/>
    </source>
</evidence>
<dbReference type="EnsemblMetazoa" id="BGLB020070-RA">
    <property type="protein sequence ID" value="BGLB020070-PA"/>
    <property type="gene ID" value="BGLB020070"/>
</dbReference>
<keyword evidence="5" id="KW-0430">Lectin</keyword>
<dbReference type="Gene3D" id="2.170.300.10">
    <property type="entry name" value="Tie2 ligand-binding domain superfamily"/>
    <property type="match status" value="1"/>
</dbReference>
<keyword evidence="8" id="KW-0472">Membrane</keyword>
<reference evidence="10" key="1">
    <citation type="submission" date="2020-05" db="UniProtKB">
        <authorList>
            <consortium name="EnsemblMetazoa"/>
        </authorList>
    </citation>
    <scope>IDENTIFICATION</scope>
    <source>
        <strain evidence="10">BB02</strain>
    </source>
</reference>
<evidence type="ECO:0000313" key="11">
    <source>
        <dbReference type="Proteomes" id="UP000076420"/>
    </source>
</evidence>
<dbReference type="VEuPathDB" id="VectorBase:BGLAX_039513"/>
<dbReference type="KEGG" id="bgt:106080318"/>
<proteinExistence type="inferred from homology"/>
<dbReference type="InterPro" id="IPR006585">
    <property type="entry name" value="FTP1"/>
</dbReference>
<keyword evidence="6" id="KW-0106">Calcium</keyword>
<keyword evidence="4" id="KW-0479">Metal-binding</keyword>
<dbReference type="GO" id="GO:0001868">
    <property type="term" value="P:regulation of complement activation, lectin pathway"/>
    <property type="evidence" value="ECO:0007669"/>
    <property type="project" value="UniProtKB-ARBA"/>
</dbReference>
<dbReference type="Proteomes" id="UP000076420">
    <property type="component" value="Unassembled WGS sequence"/>
</dbReference>
<feature type="domain" description="Fucolectin tachylectin-4 pentraxin-1" evidence="9">
    <location>
        <begin position="119"/>
        <end position="262"/>
    </location>
</feature>
<dbReference type="SMART" id="SM00607">
    <property type="entry name" value="FTP"/>
    <property type="match status" value="1"/>
</dbReference>
<evidence type="ECO:0000256" key="6">
    <source>
        <dbReference type="ARBA" id="ARBA00022837"/>
    </source>
</evidence>
<keyword evidence="7" id="KW-1015">Disulfide bond</keyword>
<dbReference type="SUPFAM" id="SSF49785">
    <property type="entry name" value="Galactose-binding domain-like"/>
    <property type="match status" value="1"/>
</dbReference>
<gene>
    <name evidence="10" type="primary">106080318</name>
</gene>
<protein>
    <recommendedName>
        <fullName evidence="9">Fucolectin tachylectin-4 pentraxin-1 domain-containing protein</fullName>
    </recommendedName>
</protein>
<dbReference type="PANTHER" id="PTHR45713:SF6">
    <property type="entry name" value="F5_8 TYPE C DOMAIN-CONTAINING PROTEIN"/>
    <property type="match status" value="1"/>
</dbReference>
<comment type="subunit">
    <text evidence="3">Homotrimer.</text>
</comment>
<dbReference type="AlphaFoldDB" id="A0A2C9KID1"/>
<dbReference type="InterPro" id="IPR051941">
    <property type="entry name" value="BG_Antigen-Binding_Lectin"/>
</dbReference>
<comment type="similarity">
    <text evidence="2">Belongs to the fucolectin family.</text>
</comment>
<evidence type="ECO:0000256" key="2">
    <source>
        <dbReference type="ARBA" id="ARBA00010147"/>
    </source>
</evidence>
<organism evidence="10 11">
    <name type="scientific">Biomphalaria glabrata</name>
    <name type="common">Bloodfluke planorb</name>
    <name type="synonym">Freshwater snail</name>
    <dbReference type="NCBI Taxonomy" id="6526"/>
    <lineage>
        <taxon>Eukaryota</taxon>
        <taxon>Metazoa</taxon>
        <taxon>Spiralia</taxon>
        <taxon>Lophotrochozoa</taxon>
        <taxon>Mollusca</taxon>
        <taxon>Gastropoda</taxon>
        <taxon>Heterobranchia</taxon>
        <taxon>Euthyneura</taxon>
        <taxon>Panpulmonata</taxon>
        <taxon>Hygrophila</taxon>
        <taxon>Lymnaeoidea</taxon>
        <taxon>Planorbidae</taxon>
        <taxon>Biomphalaria</taxon>
    </lineage>
</organism>
<dbReference type="GO" id="GO:0042806">
    <property type="term" value="F:fucose binding"/>
    <property type="evidence" value="ECO:0007669"/>
    <property type="project" value="UniProtKB-ARBA"/>
</dbReference>
<keyword evidence="8" id="KW-0812">Transmembrane</keyword>
<comment type="function">
    <text evidence="1">Acts as a defensive agent. Recognizes blood group fucosylated oligosaccharides including A, B, H and Lewis B-type antigens. Does not recognize Lewis A antigen and has low affinity for monovalent haptens.</text>
</comment>
<dbReference type="PANTHER" id="PTHR45713">
    <property type="entry name" value="FTP DOMAIN-CONTAINING PROTEIN"/>
    <property type="match status" value="1"/>
</dbReference>
<dbReference type="GO" id="GO:0046872">
    <property type="term" value="F:metal ion binding"/>
    <property type="evidence" value="ECO:0007669"/>
    <property type="project" value="UniProtKB-KW"/>
</dbReference>
<evidence type="ECO:0000256" key="7">
    <source>
        <dbReference type="ARBA" id="ARBA00023157"/>
    </source>
</evidence>
<dbReference type="GO" id="GO:0010185">
    <property type="term" value="P:regulation of cellular defense response"/>
    <property type="evidence" value="ECO:0007669"/>
    <property type="project" value="UniProtKB-ARBA"/>
</dbReference>